<dbReference type="PROSITE" id="PS51233">
    <property type="entry name" value="VWFD"/>
    <property type="match status" value="1"/>
</dbReference>
<accession>A0AAW1CWE2</accession>
<name>A0AAW1CWE2_9HEMI</name>
<dbReference type="EMBL" id="JAPXFL010000010">
    <property type="protein sequence ID" value="KAK9500937.1"/>
    <property type="molecule type" value="Genomic_DNA"/>
</dbReference>
<reference evidence="10 11" key="1">
    <citation type="submission" date="2022-12" db="EMBL/GenBank/DDBJ databases">
        <title>Chromosome-level genome assembly of true bugs.</title>
        <authorList>
            <person name="Ma L."/>
            <person name="Li H."/>
        </authorList>
    </citation>
    <scope>NUCLEOTIDE SEQUENCE [LARGE SCALE GENOMIC DNA]</scope>
    <source>
        <strain evidence="10">Lab_2022b</strain>
    </source>
</reference>
<dbReference type="PANTHER" id="PTHR23345:SF15">
    <property type="entry name" value="VITELLOGENIN 1-RELATED"/>
    <property type="match status" value="1"/>
</dbReference>
<keyword evidence="11" id="KW-1185">Reference proteome</keyword>
<evidence type="ECO:0000256" key="4">
    <source>
        <dbReference type="ARBA" id="ARBA00023180"/>
    </source>
</evidence>
<gene>
    <name evidence="10" type="ORF">O3M35_002098</name>
</gene>
<dbReference type="Gene3D" id="1.25.10.20">
    <property type="entry name" value="Vitellinogen, superhelical"/>
    <property type="match status" value="1"/>
</dbReference>
<sequence>MWIKILFLAFVALATAEHGWKNGNQYRYEIRGRTMVGLHQVANQFSGTVIKGTLQVKPKTDDVISLQIQQLQQAEVHANLSNGWSTYLKDNEVNYKPLPISESPFELHLKNGVVDKMIVDKQLPTWEVNILKAIASQLQVDTQAENIKGSKLNQVPSDGQVMGVYKTIEDTITGESETIYDISPLPEYVLQTRPELAPLQHLRGEGQFIDIIKTKNYSNSEQRMAYHFGITGLTDWEPASNQMGTFLSRSSISRIILSGTMKNYIIQSSVTTNKIILAPHLYNNQKGIVASRMNLTLEEVKQSSGSPAQVQNPREIENLVYEYNAATQEENVQNHHMKKQRGQQGDQGNDSSSSSSSSSSENSSSSSSSEEQQQPQNIDDENKRMRLTRSIRTHSEKRQNRGGGGVSGGASSSSSSESNDSSSSSSSSTSSDEEFWQSKPTLNKAPNTPLMPYFVGYQGNSILASKQINAADAVYKLAQQIGEEVQNGDGITGENTLSKFSILTSLIHTMDEDQLQQATQKLYFPYSQASQKSQQDAVKHQAWSTYRDAVAQVGTGPALLAIKQWIKEGKIAGEEAAEVVGVLADTARYPTTEYMDAFFELVKSEEVQQQWHLNTSALISFTDLVRKAQVSKDIAHNRYPVHSFGRLAPKSDRTVAEKYIPYLEQQLKKAVQQGDSPRIQTYIRALGNTAHQKILAVFEPYLEGQQQISEFQRFTMVASLDKLTKVNPSLARSVLFKIYQNSGEAPQVRIAAVMQLMKTNPPRQILQRMAQHTNYDHSRQVNAAVKSAILNAANLQGPKSSELAENAKSAVHLLTTKEFGYHQSYNFIHDYVVEEQELMYKSHFAYIQGEDSIIPRSGFYSVWRNLGGYKRQPMQFTWMSSGTGDLMDLLSEQVSNDEQKTQNNGQSTEWSIEKIQELLKVEGDQGEQVEGNVLISLFGAKRLFAYDNHTIEQIPNYIKYAAKHLQNGQSFNFTKIYNQYTIQLAFPTETGLPFFYTFSTPTRAYLGGEIKAQSNINVNGQQEDKIQMPESGKVQGEFELMYTVKTEGVYGFSTPFDHKAYVASLGKNLHVSVPLRAEVSFDQNKNKIEAMLQPIEANRKQKLFEYSTVAYTSKHDILDLSPIVEGRDTQKIHVRPVQRIQATVGQQSTGFAFDIKAESEQQFIDMATVYKALERHDAMSAILFGSYEHPINNNNFTITYNPQESNAKTVKLALTYAEHNKNSGPYQSYNKHRISRQEQGGENAAIPSSTQPQDEQRQKEFIEKSGGHIKDSYGQMVDISVQFDGESKAEYVATAAYARSPVDQKSRYLIYLGKEGTSSPYQVALQADADMPNVPLTNFKKALDADPTSHITVKINMGENAKSGGQVYIQGKLQQSQERREYVQRHPLSKLCEQQMQEGNYVLPACRNATASANYLDQYKFTLNYQRVPDSLKHYIYKAYTISRYFGYQYVNESIINPTGQQGQVQLNVQFENDLTAANISIETPVLTSEFKNVYVSDLIRSIVVVHPEYKAHERLGQHLFLSQQYPTCVVDKNQATTFNNRTYPINIGKCWHAMVHPIKRISQENPQEIQFDEYDFTVLVREDSSKQKELLILLGKDVIEVQPSGSLEQVGTVTVNGQKAEISKDSTAEFKKQNGDLLVQIYSLPSGEVRLFAPENGIEIIYDGSAIKLQASNHFRNRVRGLCGAFNGEYTTDFASPKNCILKNPFEFAASYAIVNEACEGPAKELHEKSKNVPCFRETVMLGDVISDREAGRQGQSSSRKHDNRLQAMNGKQSEEQCSKHRVIVIEQPGKTCFSLRPQINCSSKCKATNKMEKRVDFHCVANSSAVRHWVDMAKKGANPDFSQKPANSWVKLQLPERCIPK</sequence>
<dbReference type="Pfam" id="PF00094">
    <property type="entry name" value="VWD"/>
    <property type="match status" value="1"/>
</dbReference>
<keyword evidence="2" id="KW-0758">Storage protein</keyword>
<evidence type="ECO:0000313" key="10">
    <source>
        <dbReference type="EMBL" id="KAK9500937.1"/>
    </source>
</evidence>
<dbReference type="InterPro" id="IPR015819">
    <property type="entry name" value="Lipid_transp_b-sht_shell"/>
</dbReference>
<feature type="compositionally biased region" description="Low complexity" evidence="6">
    <location>
        <begin position="409"/>
        <end position="430"/>
    </location>
</feature>
<dbReference type="Gene3D" id="2.30.230.10">
    <property type="entry name" value="Lipovitellin, beta-sheet shell regions, chain A"/>
    <property type="match status" value="1"/>
</dbReference>
<feature type="compositionally biased region" description="Low complexity" evidence="6">
    <location>
        <begin position="351"/>
        <end position="371"/>
    </location>
</feature>
<evidence type="ECO:0000259" key="9">
    <source>
        <dbReference type="PROSITE" id="PS51233"/>
    </source>
</evidence>
<dbReference type="InterPro" id="IPR015816">
    <property type="entry name" value="Vitellinogen_b-sht_N"/>
</dbReference>
<dbReference type="PANTHER" id="PTHR23345">
    <property type="entry name" value="VITELLOGENIN-RELATED"/>
    <property type="match status" value="1"/>
</dbReference>
<dbReference type="GO" id="GO:0045735">
    <property type="term" value="F:nutrient reservoir activity"/>
    <property type="evidence" value="ECO:0007669"/>
    <property type="project" value="UniProtKB-KW"/>
</dbReference>
<evidence type="ECO:0000313" key="11">
    <source>
        <dbReference type="Proteomes" id="UP001461498"/>
    </source>
</evidence>
<dbReference type="InterPro" id="IPR001846">
    <property type="entry name" value="VWF_type-D"/>
</dbReference>
<dbReference type="PROSITE" id="PS51211">
    <property type="entry name" value="VITELLOGENIN"/>
    <property type="match status" value="1"/>
</dbReference>
<feature type="signal peptide" evidence="7">
    <location>
        <begin position="1"/>
        <end position="16"/>
    </location>
</feature>
<organism evidence="10 11">
    <name type="scientific">Rhynocoris fuscipes</name>
    <dbReference type="NCBI Taxonomy" id="488301"/>
    <lineage>
        <taxon>Eukaryota</taxon>
        <taxon>Metazoa</taxon>
        <taxon>Ecdysozoa</taxon>
        <taxon>Arthropoda</taxon>
        <taxon>Hexapoda</taxon>
        <taxon>Insecta</taxon>
        <taxon>Pterygota</taxon>
        <taxon>Neoptera</taxon>
        <taxon>Paraneoptera</taxon>
        <taxon>Hemiptera</taxon>
        <taxon>Heteroptera</taxon>
        <taxon>Panheteroptera</taxon>
        <taxon>Cimicomorpha</taxon>
        <taxon>Reduviidae</taxon>
        <taxon>Harpactorinae</taxon>
        <taxon>Harpactorini</taxon>
        <taxon>Rhynocoris</taxon>
    </lineage>
</organism>
<evidence type="ECO:0000256" key="5">
    <source>
        <dbReference type="PROSITE-ProRule" id="PRU00557"/>
    </source>
</evidence>
<dbReference type="SUPFAM" id="SSF48431">
    <property type="entry name" value="Lipovitellin-phosvitin complex, superhelical domain"/>
    <property type="match status" value="1"/>
</dbReference>
<dbReference type="InterPro" id="IPR011030">
    <property type="entry name" value="Lipovitellin_superhlx_dom"/>
</dbReference>
<dbReference type="Proteomes" id="UP001461498">
    <property type="component" value="Unassembled WGS sequence"/>
</dbReference>
<keyword evidence="3" id="KW-1015">Disulfide bond</keyword>
<evidence type="ECO:0000256" key="1">
    <source>
        <dbReference type="ARBA" id="ARBA00022729"/>
    </source>
</evidence>
<dbReference type="FunFam" id="1.25.10.20:FF:000003">
    <property type="entry name" value="Vitellogenin C"/>
    <property type="match status" value="1"/>
</dbReference>
<evidence type="ECO:0000256" key="3">
    <source>
        <dbReference type="ARBA" id="ARBA00023157"/>
    </source>
</evidence>
<feature type="domain" description="Vitellogenin" evidence="8">
    <location>
        <begin position="20"/>
        <end position="858"/>
    </location>
</feature>
<proteinExistence type="predicted"/>
<feature type="domain" description="VWFD" evidence="9">
    <location>
        <begin position="1527"/>
        <end position="1721"/>
    </location>
</feature>
<comment type="caution">
    <text evidence="5">Lacks conserved residue(s) required for the propagation of feature annotation.</text>
</comment>
<protein>
    <recommendedName>
        <fullName evidence="12">Vitellogenin</fullName>
    </recommendedName>
</protein>
<dbReference type="InterPro" id="IPR050733">
    <property type="entry name" value="Vitellogenin/Apolipophorin"/>
</dbReference>
<dbReference type="Pfam" id="PF01347">
    <property type="entry name" value="Vitellogenin_N"/>
    <property type="match status" value="2"/>
</dbReference>
<dbReference type="Pfam" id="PF09172">
    <property type="entry name" value="Vit_open_b-sht"/>
    <property type="match status" value="1"/>
</dbReference>
<dbReference type="InterPro" id="IPR015255">
    <property type="entry name" value="Vitellinogen_open_b-sht"/>
</dbReference>
<feature type="chain" id="PRO_5043810847" description="Vitellogenin" evidence="7">
    <location>
        <begin position="17"/>
        <end position="1863"/>
    </location>
</feature>
<evidence type="ECO:0000256" key="2">
    <source>
        <dbReference type="ARBA" id="ARBA00022761"/>
    </source>
</evidence>
<dbReference type="InterPro" id="IPR001747">
    <property type="entry name" value="Vitellogenin_N"/>
</dbReference>
<feature type="region of interest" description="Disordered" evidence="6">
    <location>
        <begin position="332"/>
        <end position="448"/>
    </location>
</feature>
<dbReference type="SMART" id="SM01169">
    <property type="entry name" value="DUF1943"/>
    <property type="match status" value="1"/>
</dbReference>
<feature type="region of interest" description="Disordered" evidence="6">
    <location>
        <begin position="1234"/>
        <end position="1259"/>
    </location>
</feature>
<evidence type="ECO:0000259" key="8">
    <source>
        <dbReference type="PROSITE" id="PS51211"/>
    </source>
</evidence>
<evidence type="ECO:0000256" key="7">
    <source>
        <dbReference type="SAM" id="SignalP"/>
    </source>
</evidence>
<keyword evidence="1 7" id="KW-0732">Signal</keyword>
<dbReference type="GO" id="GO:0005319">
    <property type="term" value="F:lipid transporter activity"/>
    <property type="evidence" value="ECO:0007669"/>
    <property type="project" value="InterPro"/>
</dbReference>
<dbReference type="SMART" id="SM00216">
    <property type="entry name" value="VWD"/>
    <property type="match status" value="1"/>
</dbReference>
<evidence type="ECO:0000256" key="6">
    <source>
        <dbReference type="SAM" id="MobiDB-lite"/>
    </source>
</evidence>
<dbReference type="SMART" id="SM00638">
    <property type="entry name" value="LPD_N"/>
    <property type="match status" value="1"/>
</dbReference>
<comment type="caution">
    <text evidence="10">The sequence shown here is derived from an EMBL/GenBank/DDBJ whole genome shotgun (WGS) entry which is preliminary data.</text>
</comment>
<keyword evidence="4" id="KW-0325">Glycoprotein</keyword>
<dbReference type="SUPFAM" id="SSF56968">
    <property type="entry name" value="Lipovitellin-phosvitin complex, beta-sheet shell regions"/>
    <property type="match status" value="2"/>
</dbReference>
<dbReference type="Gene3D" id="2.20.80.10">
    <property type="entry name" value="Lipovitellin-phosvitin complex, chain A, domain 4"/>
    <property type="match status" value="1"/>
</dbReference>
<evidence type="ECO:0008006" key="12">
    <source>
        <dbReference type="Google" id="ProtNLM"/>
    </source>
</evidence>